<feature type="transmembrane region" description="Helical" evidence="11">
    <location>
        <begin position="6"/>
        <end position="23"/>
    </location>
</feature>
<evidence type="ECO:0000256" key="1">
    <source>
        <dbReference type="ARBA" id="ARBA00004141"/>
    </source>
</evidence>
<evidence type="ECO:0000256" key="2">
    <source>
        <dbReference type="ARBA" id="ARBA00022448"/>
    </source>
</evidence>
<keyword evidence="5" id="KW-0631">Potassium channel</keyword>
<proteinExistence type="predicted"/>
<organism evidence="13">
    <name type="scientific">Pyramimonas orientalis virus</name>
    <name type="common">PoV01</name>
    <dbReference type="NCBI Taxonomy" id="455367"/>
    <lineage>
        <taxon>Viruses</taxon>
        <taxon>Varidnaviria</taxon>
        <taxon>Bamfordvirae</taxon>
        <taxon>Nucleocytoviricota</taxon>
        <taxon>Megaviricetes</taxon>
        <taxon>Imitervirales</taxon>
        <taxon>Allomimiviridae</taxon>
        <taxon>Heliosvirus</taxon>
        <taxon>Heliosvirus raunefjordenense</taxon>
    </lineage>
</organism>
<dbReference type="Pfam" id="PF07885">
    <property type="entry name" value="Ion_trans_2"/>
    <property type="match status" value="2"/>
</dbReference>
<organismHost>
    <name type="scientific">Pyramimonas plurioculata</name>
    <dbReference type="NCBI Taxonomy" id="36893"/>
</organismHost>
<dbReference type="PRINTS" id="PR01333">
    <property type="entry name" value="2POREKCHANEL"/>
</dbReference>
<feature type="domain" description="Potassium channel" evidence="12">
    <location>
        <begin position="9"/>
        <end position="76"/>
    </location>
</feature>
<keyword evidence="7 11" id="KW-1133">Transmembrane helix</keyword>
<evidence type="ECO:0000256" key="8">
    <source>
        <dbReference type="ARBA" id="ARBA00023065"/>
    </source>
</evidence>
<dbReference type="PANTHER" id="PTHR10027">
    <property type="entry name" value="CALCIUM-ACTIVATED POTASSIUM CHANNEL ALPHA CHAIN"/>
    <property type="match status" value="1"/>
</dbReference>
<evidence type="ECO:0000256" key="7">
    <source>
        <dbReference type="ARBA" id="ARBA00022989"/>
    </source>
</evidence>
<comment type="subcellular location">
    <subcellularLocation>
        <location evidence="1">Membrane</location>
        <topology evidence="1">Multi-pass membrane protein</topology>
    </subcellularLocation>
</comment>
<evidence type="ECO:0000256" key="11">
    <source>
        <dbReference type="SAM" id="Phobius"/>
    </source>
</evidence>
<evidence type="ECO:0000313" key="13">
    <source>
        <dbReference type="EMBL" id="QOI90491.1"/>
    </source>
</evidence>
<evidence type="ECO:0000256" key="10">
    <source>
        <dbReference type="ARBA" id="ARBA00023303"/>
    </source>
</evidence>
<dbReference type="Gene3D" id="1.10.287.70">
    <property type="match status" value="2"/>
</dbReference>
<dbReference type="GO" id="GO:0016020">
    <property type="term" value="C:membrane"/>
    <property type="evidence" value="ECO:0007669"/>
    <property type="project" value="UniProtKB-SubCell"/>
</dbReference>
<dbReference type="PANTHER" id="PTHR10027:SF10">
    <property type="entry name" value="SLOWPOKE 2, ISOFORM D"/>
    <property type="match status" value="1"/>
</dbReference>
<feature type="transmembrane region" description="Helical" evidence="11">
    <location>
        <begin position="66"/>
        <end position="86"/>
    </location>
</feature>
<dbReference type="SUPFAM" id="SSF81324">
    <property type="entry name" value="Voltage-gated potassium channels"/>
    <property type="match status" value="2"/>
</dbReference>
<gene>
    <name evidence="13" type="ORF">HWQ62_00356</name>
</gene>
<evidence type="ECO:0000256" key="9">
    <source>
        <dbReference type="ARBA" id="ARBA00023136"/>
    </source>
</evidence>
<evidence type="ECO:0000256" key="6">
    <source>
        <dbReference type="ARBA" id="ARBA00022958"/>
    </source>
</evidence>
<keyword evidence="6" id="KW-0630">Potassium</keyword>
<evidence type="ECO:0000259" key="12">
    <source>
        <dbReference type="Pfam" id="PF07885"/>
    </source>
</evidence>
<reference evidence="13" key="1">
    <citation type="submission" date="2020-06" db="EMBL/GenBank/DDBJ databases">
        <title>Lateral gene transfer of anion-conducting channel rhodopsins between green algae and giant viruses.</title>
        <authorList>
            <person name="Rozenberg A."/>
            <person name="Oppermann J."/>
            <person name="Wietek J."/>
            <person name="Fernandez Lahore R.G."/>
            <person name="Sandaa R.-A."/>
            <person name="Bratbak G."/>
            <person name="Hegemann P."/>
            <person name="Beja O."/>
        </authorList>
    </citation>
    <scope>NUCLEOTIDE SEQUENCE</scope>
    <source>
        <strain evidence="13">01B</strain>
    </source>
</reference>
<keyword evidence="10" id="KW-0407">Ion channel</keyword>
<dbReference type="GO" id="GO:0005267">
    <property type="term" value="F:potassium channel activity"/>
    <property type="evidence" value="ECO:0007669"/>
    <property type="project" value="UniProtKB-KW"/>
</dbReference>
<keyword evidence="4 11" id="KW-0812">Transmembrane</keyword>
<keyword evidence="2" id="KW-0813">Transport</keyword>
<dbReference type="InterPro" id="IPR047871">
    <property type="entry name" value="K_chnl_Slo-like"/>
</dbReference>
<evidence type="ECO:0000256" key="3">
    <source>
        <dbReference type="ARBA" id="ARBA00022538"/>
    </source>
</evidence>
<keyword evidence="3" id="KW-0633">Potassium transport</keyword>
<accession>A0A7M3UP32</accession>
<protein>
    <recommendedName>
        <fullName evidence="12">Potassium channel domain-containing protein</fullName>
    </recommendedName>
</protein>
<evidence type="ECO:0000256" key="4">
    <source>
        <dbReference type="ARBA" id="ARBA00022692"/>
    </source>
</evidence>
<feature type="transmembrane region" description="Helical" evidence="11">
    <location>
        <begin position="92"/>
        <end position="114"/>
    </location>
</feature>
<keyword evidence="8" id="KW-0406">Ion transport</keyword>
<name>A0A7M3UP32_POV01</name>
<dbReference type="InterPro" id="IPR013099">
    <property type="entry name" value="K_chnl_dom"/>
</dbReference>
<feature type="domain" description="Potassium channel" evidence="12">
    <location>
        <begin position="103"/>
        <end position="168"/>
    </location>
</feature>
<sequence length="178" mass="20311">MLLQILINFVVIIFFATMIFLNTDKTDWYAKNYKDLSFMDSLYLCTTSFSSVGYGDISPATKKSKIYVIIIQTFILLEILSLAQYLSGGFNIGILFNILITYFVILVATLYFTFVTDKTDWNFPSSNDSNSFLNMFYFTNTTVTTCGYGEIVPITNKSRIPVMIIQSLIILRVLSLFT</sequence>
<evidence type="ECO:0000256" key="5">
    <source>
        <dbReference type="ARBA" id="ARBA00022826"/>
    </source>
</evidence>
<dbReference type="InterPro" id="IPR003280">
    <property type="entry name" value="2pore_dom_K_chnl"/>
</dbReference>
<keyword evidence="9 11" id="KW-0472">Membrane</keyword>
<dbReference type="EMBL" id="MT663538">
    <property type="protein sequence ID" value="QOI90491.1"/>
    <property type="molecule type" value="Genomic_DNA"/>
</dbReference>